<dbReference type="STRING" id="887929.HMP0721_2398"/>
<gene>
    <name evidence="2" type="ORF">HMP0721_2398</name>
</gene>
<dbReference type="InterPro" id="IPR051783">
    <property type="entry name" value="NAD(P)-dependent_oxidoreduct"/>
</dbReference>
<dbReference type="EMBL" id="AEQN01000033">
    <property type="protein sequence ID" value="EFV00581.1"/>
    <property type="molecule type" value="Genomic_DNA"/>
</dbReference>
<sequence length="322" mass="33793">MKQRYLVTGAGGHLGTMVVRRLADRGMAVRALVLPGERVPAGAERIVGDVRSRESLASFFARTDGEALVLVHCAGIVTIASRPDPALWAVNVTGTANMLALARTHAVSRMIYVSSVHAIPETPGVIAERRDVLPEQVTGPYAKAKAAATRLAFEAADAGFAVSVVYPSGIIGPGDSRGRNHLVRTVAAMAAGRMPVSVVGGYDFVDVRDVAAGILACAQQGAPGEGYILSGHAVSLAGLQARVCALYGRRPPRWVMPAPVARIGAGLLERLSGRRAVCTPYAIDVLQTNGRFSHQKATAAFGYAPRPLMATLRDTLADKGLL</sequence>
<feature type="domain" description="NAD-dependent epimerase/dehydratase" evidence="1">
    <location>
        <begin position="6"/>
        <end position="226"/>
    </location>
</feature>
<accession>E6MK62</accession>
<dbReference type="PANTHER" id="PTHR48079">
    <property type="entry name" value="PROTEIN YEEZ"/>
    <property type="match status" value="1"/>
</dbReference>
<proteinExistence type="predicted"/>
<comment type="caution">
    <text evidence="2">The sequence shown here is derived from an EMBL/GenBank/DDBJ whole genome shotgun (WGS) entry which is preliminary data.</text>
</comment>
<evidence type="ECO:0000313" key="3">
    <source>
        <dbReference type="Proteomes" id="UP000004754"/>
    </source>
</evidence>
<dbReference type="AlphaFoldDB" id="E6MK62"/>
<dbReference type="InterPro" id="IPR001509">
    <property type="entry name" value="Epimerase_deHydtase"/>
</dbReference>
<dbReference type="OrthoDB" id="9807212at2"/>
<dbReference type="HOGENOM" id="CLU_007383_6_0_9"/>
<organism evidence="2 3">
    <name type="scientific">Pseudoramibacter alactolyticus ATCC 23263</name>
    <dbReference type="NCBI Taxonomy" id="887929"/>
    <lineage>
        <taxon>Bacteria</taxon>
        <taxon>Bacillati</taxon>
        <taxon>Bacillota</taxon>
        <taxon>Clostridia</taxon>
        <taxon>Eubacteriales</taxon>
        <taxon>Eubacteriaceae</taxon>
        <taxon>Pseudoramibacter</taxon>
    </lineage>
</organism>
<dbReference type="Proteomes" id="UP000004754">
    <property type="component" value="Unassembled WGS sequence"/>
</dbReference>
<dbReference type="PANTHER" id="PTHR48079:SF6">
    <property type="entry name" value="NAD(P)-BINDING DOMAIN-CONTAINING PROTEIN-RELATED"/>
    <property type="match status" value="1"/>
</dbReference>
<dbReference type="InterPro" id="IPR036291">
    <property type="entry name" value="NAD(P)-bd_dom_sf"/>
</dbReference>
<dbReference type="Pfam" id="PF01370">
    <property type="entry name" value="Epimerase"/>
    <property type="match status" value="1"/>
</dbReference>
<reference evidence="2 3" key="1">
    <citation type="submission" date="2010-12" db="EMBL/GenBank/DDBJ databases">
        <authorList>
            <person name="Muzny D."/>
            <person name="Qin X."/>
            <person name="Deng J."/>
            <person name="Jiang H."/>
            <person name="Liu Y."/>
            <person name="Qu J."/>
            <person name="Song X.-Z."/>
            <person name="Zhang L."/>
            <person name="Thornton R."/>
            <person name="Coyle M."/>
            <person name="Francisco L."/>
            <person name="Jackson L."/>
            <person name="Javaid M."/>
            <person name="Korchina V."/>
            <person name="Kovar C."/>
            <person name="Mata R."/>
            <person name="Mathew T."/>
            <person name="Ngo R."/>
            <person name="Nguyen L."/>
            <person name="Nguyen N."/>
            <person name="Okwuonu G."/>
            <person name="Ongeri F."/>
            <person name="Pham C."/>
            <person name="Simmons D."/>
            <person name="Wilczek-Boney K."/>
            <person name="Hale W."/>
            <person name="Jakkamsetti A."/>
            <person name="Pham P."/>
            <person name="Ruth R."/>
            <person name="San Lucas F."/>
            <person name="Warren J."/>
            <person name="Zhang J."/>
            <person name="Zhao Z."/>
            <person name="Zhou C."/>
            <person name="Zhu D."/>
            <person name="Lee S."/>
            <person name="Bess C."/>
            <person name="Blankenburg K."/>
            <person name="Forbes L."/>
            <person name="Fu Q."/>
            <person name="Gubbala S."/>
            <person name="Hirani K."/>
            <person name="Jayaseelan J.C."/>
            <person name="Lara F."/>
            <person name="Munidasa M."/>
            <person name="Palculict T."/>
            <person name="Patil S."/>
            <person name="Pu L.-L."/>
            <person name="Saada N."/>
            <person name="Tang L."/>
            <person name="Weissenberger G."/>
            <person name="Zhu Y."/>
            <person name="Hemphill L."/>
            <person name="Shang Y."/>
            <person name="Youmans B."/>
            <person name="Ayvaz T."/>
            <person name="Ross M."/>
            <person name="Santibanez J."/>
            <person name="Aqrawi P."/>
            <person name="Gross S."/>
            <person name="Joshi V."/>
            <person name="Fowler G."/>
            <person name="Nazareth L."/>
            <person name="Reid J."/>
            <person name="Worley K."/>
            <person name="Petrosino J."/>
            <person name="Highlander S."/>
            <person name="Gibbs R."/>
        </authorList>
    </citation>
    <scope>NUCLEOTIDE SEQUENCE [LARGE SCALE GENOMIC DNA]</scope>
    <source>
        <strain evidence="2 3">ATCC 23263</strain>
    </source>
</reference>
<evidence type="ECO:0000313" key="2">
    <source>
        <dbReference type="EMBL" id="EFV00581.1"/>
    </source>
</evidence>
<evidence type="ECO:0000259" key="1">
    <source>
        <dbReference type="Pfam" id="PF01370"/>
    </source>
</evidence>
<dbReference type="eggNOG" id="COG0451">
    <property type="taxonomic scope" value="Bacteria"/>
</dbReference>
<dbReference type="RefSeq" id="WP_006599819.1">
    <property type="nucleotide sequence ID" value="NZ_GL622359.1"/>
</dbReference>
<dbReference type="GO" id="GO:0005737">
    <property type="term" value="C:cytoplasm"/>
    <property type="evidence" value="ECO:0007669"/>
    <property type="project" value="TreeGrafter"/>
</dbReference>
<dbReference type="GO" id="GO:0004029">
    <property type="term" value="F:aldehyde dehydrogenase (NAD+) activity"/>
    <property type="evidence" value="ECO:0007669"/>
    <property type="project" value="TreeGrafter"/>
</dbReference>
<keyword evidence="3" id="KW-1185">Reference proteome</keyword>
<name>E6MK62_9FIRM</name>
<protein>
    <submittedName>
        <fullName evidence="2">NAD dependent epimerase/dehydratase family protein</fullName>
    </submittedName>
</protein>
<dbReference type="SUPFAM" id="SSF51735">
    <property type="entry name" value="NAD(P)-binding Rossmann-fold domains"/>
    <property type="match status" value="1"/>
</dbReference>
<dbReference type="Gene3D" id="3.40.50.720">
    <property type="entry name" value="NAD(P)-binding Rossmann-like Domain"/>
    <property type="match status" value="1"/>
</dbReference>